<evidence type="ECO:0000313" key="2">
    <source>
        <dbReference type="EMBL" id="RJL34321.1"/>
    </source>
</evidence>
<feature type="transmembrane region" description="Helical" evidence="1">
    <location>
        <begin position="132"/>
        <end position="153"/>
    </location>
</feature>
<feature type="transmembrane region" description="Helical" evidence="1">
    <location>
        <begin position="80"/>
        <end position="97"/>
    </location>
</feature>
<proteinExistence type="predicted"/>
<feature type="transmembrane region" description="Helical" evidence="1">
    <location>
        <begin position="7"/>
        <end position="31"/>
    </location>
</feature>
<keyword evidence="3" id="KW-1185">Reference proteome</keyword>
<organism evidence="2 3">
    <name type="scientific">Bailinhaonella thermotolerans</name>
    <dbReference type="NCBI Taxonomy" id="1070861"/>
    <lineage>
        <taxon>Bacteria</taxon>
        <taxon>Bacillati</taxon>
        <taxon>Actinomycetota</taxon>
        <taxon>Actinomycetes</taxon>
        <taxon>Streptosporangiales</taxon>
        <taxon>Streptosporangiaceae</taxon>
        <taxon>Bailinhaonella</taxon>
    </lineage>
</organism>
<feature type="transmembrane region" description="Helical" evidence="1">
    <location>
        <begin position="186"/>
        <end position="205"/>
    </location>
</feature>
<evidence type="ECO:0000256" key="1">
    <source>
        <dbReference type="SAM" id="Phobius"/>
    </source>
</evidence>
<keyword evidence="1" id="KW-0812">Transmembrane</keyword>
<evidence type="ECO:0000313" key="3">
    <source>
        <dbReference type="Proteomes" id="UP000265768"/>
    </source>
</evidence>
<evidence type="ECO:0008006" key="4">
    <source>
        <dbReference type="Google" id="ProtNLM"/>
    </source>
</evidence>
<name>A0A3A4B7W2_9ACTN</name>
<reference evidence="2 3" key="1">
    <citation type="submission" date="2018-09" db="EMBL/GenBank/DDBJ databases">
        <title>YIM 75507 draft genome.</title>
        <authorList>
            <person name="Tang S."/>
            <person name="Feng Y."/>
        </authorList>
    </citation>
    <scope>NUCLEOTIDE SEQUENCE [LARGE SCALE GENOMIC DNA]</scope>
    <source>
        <strain evidence="2 3">YIM 75507</strain>
    </source>
</reference>
<sequence>MSTFARYGLAVLTPLGPLLIAILMLITPYPAGTEGAAYTRAIAENPGPVAATMWGAYAVTWTMTAGIIAVGLVAMRGRPLLGLVGLVLAFPFGADPTPSSDAVAYGAVKAGLDAGAAHRAVAAVEGIPAVSVFGGLIFFGFLAGLIALGTALILGRTVPLWGGVALIAGTVLVPVSWLVIGSNLAVALAWLVLALGFTSASLTLLRPRP</sequence>
<feature type="transmembrane region" description="Helical" evidence="1">
    <location>
        <begin position="160"/>
        <end position="180"/>
    </location>
</feature>
<dbReference type="EMBL" id="QZEY01000002">
    <property type="protein sequence ID" value="RJL34321.1"/>
    <property type="molecule type" value="Genomic_DNA"/>
</dbReference>
<dbReference type="AlphaFoldDB" id="A0A3A4B7W2"/>
<dbReference type="Proteomes" id="UP000265768">
    <property type="component" value="Unassembled WGS sequence"/>
</dbReference>
<feature type="transmembrane region" description="Helical" evidence="1">
    <location>
        <begin position="51"/>
        <end position="73"/>
    </location>
</feature>
<dbReference type="RefSeq" id="WP_119925622.1">
    <property type="nucleotide sequence ID" value="NZ_QZEY01000002.1"/>
</dbReference>
<comment type="caution">
    <text evidence="2">The sequence shown here is derived from an EMBL/GenBank/DDBJ whole genome shotgun (WGS) entry which is preliminary data.</text>
</comment>
<protein>
    <recommendedName>
        <fullName evidence="4">DUF4386 family protein</fullName>
    </recommendedName>
</protein>
<keyword evidence="1" id="KW-0472">Membrane</keyword>
<accession>A0A3A4B7W2</accession>
<gene>
    <name evidence="2" type="ORF">D5H75_07680</name>
</gene>
<keyword evidence="1" id="KW-1133">Transmembrane helix</keyword>